<evidence type="ECO:0000256" key="1">
    <source>
        <dbReference type="ARBA" id="ARBA00001709"/>
    </source>
</evidence>
<name>A0AAU9JML9_9CILI</name>
<dbReference type="InterPro" id="IPR045004">
    <property type="entry name" value="ECH_dom"/>
</dbReference>
<dbReference type="EMBL" id="CAJZBQ010000040">
    <property type="protein sequence ID" value="CAG9326344.1"/>
    <property type="molecule type" value="Genomic_DNA"/>
</dbReference>
<dbReference type="AlphaFoldDB" id="A0AAU9JML9"/>
<keyword evidence="6" id="KW-1185">Reference proteome</keyword>
<dbReference type="GO" id="GO:0003860">
    <property type="term" value="F:3-hydroxyisobutyryl-CoA hydrolase activity"/>
    <property type="evidence" value="ECO:0007669"/>
    <property type="project" value="UniProtKB-EC"/>
</dbReference>
<sequence length="351" mass="39427">MDSKSSNSDAAAIMIEQNNTFFLKFNRPNQMNACNLELSHAIQSTVLRALAEKKNIVFYGEGRAFCAGGDILGILQGEITPQEIFGAEVKTFYMLSTIQTHTVAMMDGITMGAGAGLAWACSIRVTTPKTTWAMPECSIGFCPDAGASYLLNRIRFPELGLYLQLTGERINGTDCYLFGFSHYYIEADMETVRKEIFEGGDIIAVLEKYHTQPNTNKSTILPVLRELRECFNTSYSLEFIMHKLREKGTAWSLRILEKLNSLCPLSLRVAHESFRRGRHISYAQSLIMEYNLAIQMLGYRPENFKVAVEHKMVNKGKGRANWVPSSLAEIGESTIIPYFANEEGRLEVPKL</sequence>
<dbReference type="PANTHER" id="PTHR43176:SF3">
    <property type="entry name" value="3-HYDROXYISOBUTYRYL-COA HYDROLASE, MITOCHONDRIAL"/>
    <property type="match status" value="1"/>
</dbReference>
<dbReference type="GO" id="GO:0006574">
    <property type="term" value="P:L-valine catabolic process"/>
    <property type="evidence" value="ECO:0007669"/>
    <property type="project" value="TreeGrafter"/>
</dbReference>
<comment type="catalytic activity">
    <reaction evidence="1">
        <text>3-hydroxy-2-methylpropanoyl-CoA + H2O = 3-hydroxy-2-methylpropanoate + CoA + H(+)</text>
        <dbReference type="Rhea" id="RHEA:20888"/>
        <dbReference type="ChEBI" id="CHEBI:11805"/>
        <dbReference type="ChEBI" id="CHEBI:15377"/>
        <dbReference type="ChEBI" id="CHEBI:15378"/>
        <dbReference type="ChEBI" id="CHEBI:57287"/>
        <dbReference type="ChEBI" id="CHEBI:57340"/>
        <dbReference type="EC" id="3.1.2.4"/>
    </reaction>
</comment>
<dbReference type="Proteomes" id="UP001162131">
    <property type="component" value="Unassembled WGS sequence"/>
</dbReference>
<evidence type="ECO:0000313" key="5">
    <source>
        <dbReference type="EMBL" id="CAG9326344.1"/>
    </source>
</evidence>
<keyword evidence="3" id="KW-0378">Hydrolase</keyword>
<evidence type="ECO:0000256" key="2">
    <source>
        <dbReference type="ARBA" id="ARBA00011915"/>
    </source>
</evidence>
<evidence type="ECO:0000259" key="4">
    <source>
        <dbReference type="Pfam" id="PF16113"/>
    </source>
</evidence>
<dbReference type="SUPFAM" id="SSF52096">
    <property type="entry name" value="ClpP/crotonase"/>
    <property type="match status" value="1"/>
</dbReference>
<accession>A0AAU9JML9</accession>
<reference evidence="5" key="1">
    <citation type="submission" date="2021-09" db="EMBL/GenBank/DDBJ databases">
        <authorList>
            <consortium name="AG Swart"/>
            <person name="Singh M."/>
            <person name="Singh A."/>
            <person name="Seah K."/>
            <person name="Emmerich C."/>
        </authorList>
    </citation>
    <scope>NUCLEOTIDE SEQUENCE</scope>
    <source>
        <strain evidence="5">ATCC30299</strain>
    </source>
</reference>
<feature type="domain" description="Enoyl-CoA hydratase/isomerase" evidence="4">
    <location>
        <begin position="23"/>
        <end position="339"/>
    </location>
</feature>
<evidence type="ECO:0000256" key="3">
    <source>
        <dbReference type="ARBA" id="ARBA00022801"/>
    </source>
</evidence>
<dbReference type="CDD" id="cd06558">
    <property type="entry name" value="crotonase-like"/>
    <property type="match status" value="1"/>
</dbReference>
<dbReference type="EC" id="3.1.2.4" evidence="2"/>
<protein>
    <recommendedName>
        <fullName evidence="2">3-hydroxyisobutyryl-CoA hydrolase</fullName>
        <ecNumber evidence="2">3.1.2.4</ecNumber>
    </recommendedName>
</protein>
<dbReference type="InterPro" id="IPR032259">
    <property type="entry name" value="HIBYL-CoA-H"/>
</dbReference>
<comment type="caution">
    <text evidence="5">The sequence shown here is derived from an EMBL/GenBank/DDBJ whole genome shotgun (WGS) entry which is preliminary data.</text>
</comment>
<organism evidence="5 6">
    <name type="scientific">Blepharisma stoltei</name>
    <dbReference type="NCBI Taxonomy" id="1481888"/>
    <lineage>
        <taxon>Eukaryota</taxon>
        <taxon>Sar</taxon>
        <taxon>Alveolata</taxon>
        <taxon>Ciliophora</taxon>
        <taxon>Postciliodesmatophora</taxon>
        <taxon>Heterotrichea</taxon>
        <taxon>Heterotrichida</taxon>
        <taxon>Blepharismidae</taxon>
        <taxon>Blepharisma</taxon>
    </lineage>
</organism>
<evidence type="ECO:0000313" key="6">
    <source>
        <dbReference type="Proteomes" id="UP001162131"/>
    </source>
</evidence>
<dbReference type="InterPro" id="IPR029045">
    <property type="entry name" value="ClpP/crotonase-like_dom_sf"/>
</dbReference>
<dbReference type="Gene3D" id="3.90.226.10">
    <property type="entry name" value="2-enoyl-CoA Hydratase, Chain A, domain 1"/>
    <property type="match status" value="1"/>
</dbReference>
<proteinExistence type="predicted"/>
<gene>
    <name evidence="5" type="ORF">BSTOLATCC_MIC40772</name>
</gene>
<dbReference type="Pfam" id="PF16113">
    <property type="entry name" value="ECH_2"/>
    <property type="match status" value="1"/>
</dbReference>
<dbReference type="PANTHER" id="PTHR43176">
    <property type="entry name" value="3-HYDROXYISOBUTYRYL-COA HYDROLASE-RELATED"/>
    <property type="match status" value="1"/>
</dbReference>